<organism evidence="1 2">
    <name type="scientific">Arthrobacter alpinus</name>
    <dbReference type="NCBI Taxonomy" id="656366"/>
    <lineage>
        <taxon>Bacteria</taxon>
        <taxon>Bacillati</taxon>
        <taxon>Actinomycetota</taxon>
        <taxon>Actinomycetes</taxon>
        <taxon>Micrococcales</taxon>
        <taxon>Micrococcaceae</taxon>
        <taxon>Arthrobacter</taxon>
    </lineage>
</organism>
<dbReference type="PATRIC" id="fig|656366.3.peg.2694"/>
<accession>A0A0M5LXN6</accession>
<evidence type="ECO:0000313" key="2">
    <source>
        <dbReference type="Proteomes" id="UP000062833"/>
    </source>
</evidence>
<dbReference type="KEGG" id="aaq:AOC05_12445"/>
<dbReference type="Proteomes" id="UP000062833">
    <property type="component" value="Chromosome"/>
</dbReference>
<name>A0A0M5LXN6_9MICC</name>
<dbReference type="EMBL" id="CP012677">
    <property type="protein sequence ID" value="ALE92920.1"/>
    <property type="molecule type" value="Genomic_DNA"/>
</dbReference>
<protein>
    <submittedName>
        <fullName evidence="1">Uncharacterized protein</fullName>
    </submittedName>
</protein>
<evidence type="ECO:0000313" key="1">
    <source>
        <dbReference type="EMBL" id="ALE92920.1"/>
    </source>
</evidence>
<sequence length="205" mass="21720">MTDTELRMTDHELLALLSMTPTESAATTLGLFRLDQHAQNQLLQNAGLTTLMVRGLAQAQGELIVPIENCAVVGTVLSQAQEWLEISLTTPSTEHVLFTAGSNVGAVLLSLSPFGVHEIQPIESGPAMLALGVHLCREYLVGAAEGLPATAVIKRLRTGAEPVVAQLTAVESGNWTLRTGSETDFTEHSVSPADALDRLEAALEA</sequence>
<proteinExistence type="predicted"/>
<dbReference type="RefSeq" id="WP_062007505.1">
    <property type="nucleotide sequence ID" value="NZ_CP012677.1"/>
</dbReference>
<gene>
    <name evidence="1" type="ORF">AOC05_12445</name>
</gene>
<dbReference type="OrthoDB" id="4932102at2"/>
<keyword evidence="2" id="KW-1185">Reference proteome</keyword>
<dbReference type="AlphaFoldDB" id="A0A0M5LXN6"/>
<reference evidence="2" key="1">
    <citation type="submission" date="2015-09" db="EMBL/GenBank/DDBJ databases">
        <title>Complete genome of Arthrobacter alpinus strain R3.8.</title>
        <authorList>
            <person name="See-Too W.S."/>
            <person name="Chan K.G."/>
        </authorList>
    </citation>
    <scope>NUCLEOTIDE SEQUENCE [LARGE SCALE GENOMIC DNA]</scope>
    <source>
        <strain evidence="2">R3.8</strain>
    </source>
</reference>